<dbReference type="SUPFAM" id="SSF50494">
    <property type="entry name" value="Trypsin-like serine proteases"/>
    <property type="match status" value="1"/>
</dbReference>
<keyword evidence="5" id="KW-1185">Reference proteome</keyword>
<evidence type="ECO:0000256" key="2">
    <source>
        <dbReference type="ARBA" id="ARBA00024195"/>
    </source>
</evidence>
<dbReference type="OrthoDB" id="10002959at2759"/>
<reference evidence="4 5" key="1">
    <citation type="submission" date="2019-07" db="EMBL/GenBank/DDBJ databases">
        <title>Annotation for the trematode Paragonimus westermani.</title>
        <authorList>
            <person name="Choi Y.-J."/>
        </authorList>
    </citation>
    <scope>NUCLEOTIDE SEQUENCE [LARGE SCALE GENOMIC DNA]</scope>
    <source>
        <strain evidence="4">180907_Pwestermani</strain>
    </source>
</reference>
<evidence type="ECO:0000313" key="4">
    <source>
        <dbReference type="EMBL" id="KAF8564857.1"/>
    </source>
</evidence>
<keyword evidence="1" id="KW-1015">Disulfide bond</keyword>
<feature type="domain" description="Peptidase S1" evidence="3">
    <location>
        <begin position="71"/>
        <end position="180"/>
    </location>
</feature>
<comment type="similarity">
    <text evidence="2">Belongs to the peptidase S1 family. CLIP subfamily.</text>
</comment>
<dbReference type="InterPro" id="IPR001254">
    <property type="entry name" value="Trypsin_dom"/>
</dbReference>
<name>A0A8T0DDM1_9TREM</name>
<accession>A0A8T0DDM1</accession>
<dbReference type="Pfam" id="PF00089">
    <property type="entry name" value="Trypsin"/>
    <property type="match status" value="1"/>
</dbReference>
<sequence length="192" mass="21158">MVFIPGLLISSTHMKLLCTPVARLLLIADGCSWLPTVHGLEETVTNAGRTSGTCKSAVQKLWGNQWKTAKILHFHVEKIITHPAHKIGNLAYDIGLMKVKGRMPYIWKRTTPASLPISKHSNQWPLTGMNCTFVGWGCTKYGGKSVHLASVTQLEVVSKQNCGMAYRMLNLKTAFCAGYFNPASRTCPVSKI</sequence>
<dbReference type="PANTHER" id="PTHR24256">
    <property type="entry name" value="TRYPTASE-RELATED"/>
    <property type="match status" value="1"/>
</dbReference>
<dbReference type="GO" id="GO:0004252">
    <property type="term" value="F:serine-type endopeptidase activity"/>
    <property type="evidence" value="ECO:0007669"/>
    <property type="project" value="InterPro"/>
</dbReference>
<dbReference type="AlphaFoldDB" id="A0A8T0DDM1"/>
<comment type="caution">
    <text evidence="4">The sequence shown here is derived from an EMBL/GenBank/DDBJ whole genome shotgun (WGS) entry which is preliminary data.</text>
</comment>
<evidence type="ECO:0000259" key="3">
    <source>
        <dbReference type="Pfam" id="PF00089"/>
    </source>
</evidence>
<gene>
    <name evidence="4" type="ORF">P879_10738</name>
</gene>
<proteinExistence type="inferred from homology"/>
<dbReference type="EMBL" id="JTDF01007751">
    <property type="protein sequence ID" value="KAF8564857.1"/>
    <property type="molecule type" value="Genomic_DNA"/>
</dbReference>
<evidence type="ECO:0000256" key="1">
    <source>
        <dbReference type="ARBA" id="ARBA00023157"/>
    </source>
</evidence>
<dbReference type="Gene3D" id="2.40.10.10">
    <property type="entry name" value="Trypsin-like serine proteases"/>
    <property type="match status" value="1"/>
</dbReference>
<dbReference type="GO" id="GO:0006508">
    <property type="term" value="P:proteolysis"/>
    <property type="evidence" value="ECO:0007669"/>
    <property type="project" value="InterPro"/>
</dbReference>
<dbReference type="Proteomes" id="UP000699462">
    <property type="component" value="Unassembled WGS sequence"/>
</dbReference>
<evidence type="ECO:0000313" key="5">
    <source>
        <dbReference type="Proteomes" id="UP000699462"/>
    </source>
</evidence>
<organism evidence="4 5">
    <name type="scientific">Paragonimus westermani</name>
    <dbReference type="NCBI Taxonomy" id="34504"/>
    <lineage>
        <taxon>Eukaryota</taxon>
        <taxon>Metazoa</taxon>
        <taxon>Spiralia</taxon>
        <taxon>Lophotrochozoa</taxon>
        <taxon>Platyhelminthes</taxon>
        <taxon>Trematoda</taxon>
        <taxon>Digenea</taxon>
        <taxon>Plagiorchiida</taxon>
        <taxon>Troglotremata</taxon>
        <taxon>Troglotrematidae</taxon>
        <taxon>Paragonimus</taxon>
    </lineage>
</organism>
<dbReference type="InterPro" id="IPR051487">
    <property type="entry name" value="Ser/Thr_Proteases_Immune/Dev"/>
</dbReference>
<dbReference type="InterPro" id="IPR009003">
    <property type="entry name" value="Peptidase_S1_PA"/>
</dbReference>
<protein>
    <recommendedName>
        <fullName evidence="3">Peptidase S1 domain-containing protein</fullName>
    </recommendedName>
</protein>
<dbReference type="InterPro" id="IPR043504">
    <property type="entry name" value="Peptidase_S1_PA_chymotrypsin"/>
</dbReference>